<name>A0A2V1H2W6_9GAMM</name>
<dbReference type="InterPro" id="IPR051496">
    <property type="entry name" value="H-rev107_PLA/AT"/>
</dbReference>
<sequence>MKELIVRPGDVVVTNFSIYQHWSIVTDKLCSLGNPILISATKRNGTVQEEPWHIVTDNKKTYVADMPMDIPISQLLANARSQIGKWEYSITSMNCEHFVKWASGLEVSSTQVVKGVSATAAGIAVAAAVSENPRLLKLLGIGIAIGGLAVLASRAVEKNNTENA</sequence>
<feature type="domain" description="LRAT" evidence="4">
    <location>
        <begin position="7"/>
        <end position="102"/>
    </location>
</feature>
<dbReference type="EMBL" id="QDDL01000001">
    <property type="protein sequence ID" value="PVZ72320.1"/>
    <property type="molecule type" value="Genomic_DNA"/>
</dbReference>
<evidence type="ECO:0000313" key="6">
    <source>
        <dbReference type="Proteomes" id="UP000244906"/>
    </source>
</evidence>
<dbReference type="GO" id="GO:0070292">
    <property type="term" value="P:N-acylphosphatidylethanolamine metabolic process"/>
    <property type="evidence" value="ECO:0007669"/>
    <property type="project" value="TreeGrafter"/>
</dbReference>
<dbReference type="PANTHER" id="PTHR13943:SF77">
    <property type="entry name" value="LRAT DOMAIN-CONTAINING PROTEIN"/>
    <property type="match status" value="1"/>
</dbReference>
<evidence type="ECO:0000259" key="4">
    <source>
        <dbReference type="Pfam" id="PF04970"/>
    </source>
</evidence>
<keyword evidence="1" id="KW-0808">Transferase</keyword>
<dbReference type="Pfam" id="PF04970">
    <property type="entry name" value="LRAT"/>
    <property type="match status" value="1"/>
</dbReference>
<protein>
    <recommendedName>
        <fullName evidence="4">LRAT domain-containing protein</fullName>
    </recommendedName>
</protein>
<dbReference type="InterPro" id="IPR007053">
    <property type="entry name" value="LRAT_dom"/>
</dbReference>
<dbReference type="GO" id="GO:0008970">
    <property type="term" value="F:phospholipase A1 activity"/>
    <property type="evidence" value="ECO:0007669"/>
    <property type="project" value="TreeGrafter"/>
</dbReference>
<reference evidence="5 6" key="1">
    <citation type="submission" date="2018-04" db="EMBL/GenBank/DDBJ databases">
        <title>Thalassorhabdus spongiae gen. nov., sp. nov., isolated from a marine sponge in South-West Iceland.</title>
        <authorList>
            <person name="Knobloch S."/>
            <person name="Daussin A."/>
            <person name="Johannsson R."/>
            <person name="Marteinsson V.T."/>
        </authorList>
    </citation>
    <scope>NUCLEOTIDE SEQUENCE [LARGE SCALE GENOMIC DNA]</scope>
    <source>
        <strain evidence="5 6">Hp12</strain>
    </source>
</reference>
<dbReference type="Proteomes" id="UP000244906">
    <property type="component" value="Unassembled WGS sequence"/>
</dbReference>
<evidence type="ECO:0000256" key="1">
    <source>
        <dbReference type="ARBA" id="ARBA00022679"/>
    </source>
</evidence>
<dbReference type="RefSeq" id="WP_116685906.1">
    <property type="nucleotide sequence ID" value="NZ_CAWNYD010000001.1"/>
</dbReference>
<keyword evidence="2" id="KW-0378">Hydrolase</keyword>
<organism evidence="5 6">
    <name type="scientific">Pelagibaculum spongiae</name>
    <dbReference type="NCBI Taxonomy" id="2080658"/>
    <lineage>
        <taxon>Bacteria</taxon>
        <taxon>Pseudomonadati</taxon>
        <taxon>Pseudomonadota</taxon>
        <taxon>Gammaproteobacteria</taxon>
        <taxon>Oceanospirillales</taxon>
        <taxon>Pelagibaculum</taxon>
    </lineage>
</organism>
<dbReference type="PANTHER" id="PTHR13943">
    <property type="entry name" value="HRAS-LIKE SUPPRESSOR - RELATED"/>
    <property type="match status" value="1"/>
</dbReference>
<dbReference type="GO" id="GO:0005737">
    <property type="term" value="C:cytoplasm"/>
    <property type="evidence" value="ECO:0007669"/>
    <property type="project" value="TreeGrafter"/>
</dbReference>
<dbReference type="OrthoDB" id="6121202at2"/>
<dbReference type="GO" id="GO:0004623">
    <property type="term" value="F:phospholipase A2 activity"/>
    <property type="evidence" value="ECO:0007669"/>
    <property type="project" value="TreeGrafter"/>
</dbReference>
<accession>A0A2V1H2W6</accession>
<evidence type="ECO:0000256" key="2">
    <source>
        <dbReference type="ARBA" id="ARBA00022801"/>
    </source>
</evidence>
<comment type="caution">
    <text evidence="5">The sequence shown here is derived from an EMBL/GenBank/DDBJ whole genome shotgun (WGS) entry which is preliminary data.</text>
</comment>
<dbReference type="GO" id="GO:0016410">
    <property type="term" value="F:N-acyltransferase activity"/>
    <property type="evidence" value="ECO:0007669"/>
    <property type="project" value="TreeGrafter"/>
</dbReference>
<proteinExistence type="predicted"/>
<gene>
    <name evidence="5" type="ORF">DC094_04750</name>
</gene>
<keyword evidence="6" id="KW-1185">Reference proteome</keyword>
<dbReference type="Gene3D" id="3.90.1720.10">
    <property type="entry name" value="endopeptidase domain like (from Nostoc punctiforme)"/>
    <property type="match status" value="1"/>
</dbReference>
<evidence type="ECO:0000313" key="5">
    <source>
        <dbReference type="EMBL" id="PVZ72320.1"/>
    </source>
</evidence>
<evidence type="ECO:0000256" key="3">
    <source>
        <dbReference type="ARBA" id="ARBA00023098"/>
    </source>
</evidence>
<dbReference type="AlphaFoldDB" id="A0A2V1H2W6"/>
<keyword evidence="3" id="KW-0443">Lipid metabolism</keyword>